<name>A0A2K8N9L2_9BACL</name>
<dbReference type="KEGG" id="kyr:CVV65_13445"/>
<dbReference type="AlphaFoldDB" id="A0A2K8N9L2"/>
<organism evidence="1 2">
    <name type="scientific">Kyrpidia spormannii</name>
    <dbReference type="NCBI Taxonomy" id="2055160"/>
    <lineage>
        <taxon>Bacteria</taxon>
        <taxon>Bacillati</taxon>
        <taxon>Bacillota</taxon>
        <taxon>Bacilli</taxon>
        <taxon>Bacillales</taxon>
        <taxon>Alicyclobacillaceae</taxon>
        <taxon>Kyrpidia</taxon>
    </lineage>
</organism>
<reference evidence="2" key="1">
    <citation type="submission" date="2017-11" db="EMBL/GenBank/DDBJ databases">
        <title>Complete Genome Sequence of Kyrpidia sp. Strain EA-1, a thermophilic, hydrogen-oxidizing Bacterium, isolated from the Azores.</title>
        <authorList>
            <person name="Reiner J.E."/>
            <person name="Lapp C.J."/>
            <person name="Bunk B."/>
            <person name="Gescher J."/>
        </authorList>
    </citation>
    <scope>NUCLEOTIDE SEQUENCE [LARGE SCALE GENOMIC DNA]</scope>
    <source>
        <strain evidence="2">EA-1</strain>
    </source>
</reference>
<evidence type="ECO:0000313" key="2">
    <source>
        <dbReference type="Proteomes" id="UP000231932"/>
    </source>
</evidence>
<sequence>MDRWWKILLTPRSPFLIAGRRMTDNDYETLDYIPARILKAAVARAIVESYGGTPEDGSAVRYWVGPELDVSRCRPEWRHWVKSFSDILFSDAVPFGASRASSTLLVCKKDKSHPPIDDLPHRFRSRSEMASPEILPGAIKDRSLKCCECGSRFERWKDGWRLPPVHGRKGAVAHVQKRVFTRVELDDWRQTHRDAHLFSLAVGIPAAVVEADVRPLVFEGWIRAPEGVDLVLPQGTELRVGAYLGTGLGRMGIEVVPENSRDRERWTDLRDWETETGETATIPLILQTEALYAVGSGQKHPTSIEEDLNRYADWWKQRPSPIPAPRSLKVSYASIQYESRYPFLAGQPGIRSAEPLWYWLGGSLFVFSVADPAEKEILFQWATSIILNGVRSDVSVEGIREGGREGLESVVNGVETTWTPVRMWSAENRSDKQ</sequence>
<dbReference type="EMBL" id="CP024955">
    <property type="protein sequence ID" value="ATY85805.1"/>
    <property type="molecule type" value="Genomic_DNA"/>
</dbReference>
<dbReference type="RefSeq" id="WP_100668563.1">
    <property type="nucleotide sequence ID" value="NZ_CP024955.1"/>
</dbReference>
<proteinExistence type="predicted"/>
<protein>
    <submittedName>
        <fullName evidence="1">Uncharacterized protein</fullName>
    </submittedName>
</protein>
<evidence type="ECO:0000313" key="1">
    <source>
        <dbReference type="EMBL" id="ATY85805.1"/>
    </source>
</evidence>
<accession>A0A2K8N9L2</accession>
<dbReference type="Proteomes" id="UP000231932">
    <property type="component" value="Chromosome"/>
</dbReference>
<gene>
    <name evidence="1" type="ORF">CVV65_13445</name>
</gene>
<keyword evidence="2" id="KW-1185">Reference proteome</keyword>
<dbReference type="OrthoDB" id="9787283at2"/>